<dbReference type="PANTHER" id="PTHR12150:SF13">
    <property type="entry name" value="METHYLTRANSFERASE C9ORF114-RELATED"/>
    <property type="match status" value="1"/>
</dbReference>
<dbReference type="InParanoid" id="G8ZYC2"/>
<dbReference type="HOGENOM" id="CLU_061859_0_0_1"/>
<comment type="subcellular location">
    <subcellularLocation>
        <location evidence="1">Nucleus</location>
    </subcellularLocation>
</comment>
<reference evidence="6 7" key="1">
    <citation type="journal article" date="2011" name="Proc. Natl. Acad. Sci. U.S.A.">
        <title>Evolutionary erosion of yeast sex chromosomes by mating-type switching accidents.</title>
        <authorList>
            <person name="Gordon J.L."/>
            <person name="Armisen D."/>
            <person name="Proux-Wera E."/>
            <person name="Oheigeartaigh S.S."/>
            <person name="Byrne K.P."/>
            <person name="Wolfe K.H."/>
        </authorList>
    </citation>
    <scope>NUCLEOTIDE SEQUENCE [LARGE SCALE GENOMIC DNA]</scope>
    <source>
        <strain evidence="7">ATCC 10662 / CBS 1146 / NBRC 0425 / NCYC 2629 / NRRL Y-866</strain>
    </source>
</reference>
<dbReference type="GO" id="GO:0005634">
    <property type="term" value="C:nucleus"/>
    <property type="evidence" value="ECO:0007669"/>
    <property type="project" value="UniProtKB-SubCell"/>
</dbReference>
<dbReference type="RefSeq" id="XP_003682608.1">
    <property type="nucleotide sequence ID" value="XM_003682560.1"/>
</dbReference>
<keyword evidence="4" id="KW-0808">Transferase</keyword>
<dbReference type="AlphaFoldDB" id="G8ZYC2"/>
<organism evidence="6 7">
    <name type="scientific">Torulaspora delbrueckii</name>
    <name type="common">Yeast</name>
    <name type="synonym">Candida colliculosa</name>
    <dbReference type="NCBI Taxonomy" id="4950"/>
    <lineage>
        <taxon>Eukaryota</taxon>
        <taxon>Fungi</taxon>
        <taxon>Dikarya</taxon>
        <taxon>Ascomycota</taxon>
        <taxon>Saccharomycotina</taxon>
        <taxon>Saccharomycetes</taxon>
        <taxon>Saccharomycetales</taxon>
        <taxon>Saccharomycetaceae</taxon>
        <taxon>Torulaspora</taxon>
    </lineage>
</organism>
<keyword evidence="7" id="KW-1185">Reference proteome</keyword>
<evidence type="ECO:0000313" key="7">
    <source>
        <dbReference type="Proteomes" id="UP000005627"/>
    </source>
</evidence>
<dbReference type="Gene3D" id="3.40.1280.10">
    <property type="match status" value="2"/>
</dbReference>
<sequence length="357" mass="40263">MRRSMVLLIRKQKKKVKPVAKLKKSIKILSKTVNYSLCIPTTVLANCRNLEQITFAIYQIAKTATIFNVGEIVVLNLGDRSEKSKKHENSLSDAMLIASLLQYFVTPPYLVNTVFKKQYTRYFQAAAKLPRLSALPFMRHRNEDKGRYREGLAIRMTKPGQASIKKKNKEFKQTKFINIGKAEPLELKSQLVPVNVRVTVDTVEQRVVSPQEAYGDFVGANASFGYHVRVANNFGSIFTECAFPNGYSQAIWINSGDYYYNDQLKKYRKVETNLPYVNKIIKPTESTDSTPPANVLLVGGKWDHINESFQQSRDQFEGCDGAQQFFDGQLELPGAAPQGNLAIPDSCMISLTLVNTL</sequence>
<dbReference type="KEGG" id="tdl:TDEL_0G00300"/>
<dbReference type="PANTHER" id="PTHR12150">
    <property type="entry name" value="CLASS IV SAM-BINDING METHYLTRANSFERASE-RELATED"/>
    <property type="match status" value="1"/>
</dbReference>
<dbReference type="FunCoup" id="G8ZYC2">
    <property type="interactions" value="1033"/>
</dbReference>
<dbReference type="CDD" id="cd18086">
    <property type="entry name" value="HsC9orf114-like"/>
    <property type="match status" value="1"/>
</dbReference>
<dbReference type="GeneID" id="11504363"/>
<dbReference type="OrthoDB" id="361029at2759"/>
<dbReference type="InterPro" id="IPR003750">
    <property type="entry name" value="Put_MeTrfase-C9orf114-like"/>
</dbReference>
<dbReference type="EMBL" id="HE616748">
    <property type="protein sequence ID" value="CCE93397.1"/>
    <property type="molecule type" value="Genomic_DNA"/>
</dbReference>
<evidence type="ECO:0000256" key="4">
    <source>
        <dbReference type="ARBA" id="ARBA00022679"/>
    </source>
</evidence>
<keyword evidence="5" id="KW-0539">Nucleus</keyword>
<dbReference type="GO" id="GO:0008168">
    <property type="term" value="F:methyltransferase activity"/>
    <property type="evidence" value="ECO:0007669"/>
    <property type="project" value="UniProtKB-KW"/>
</dbReference>
<dbReference type="eggNOG" id="KOG3925">
    <property type="taxonomic scope" value="Eukaryota"/>
</dbReference>
<dbReference type="InterPro" id="IPR029026">
    <property type="entry name" value="tRNA_m1G_MTases_N"/>
</dbReference>
<proteinExistence type="inferred from homology"/>
<dbReference type="InterPro" id="IPR029028">
    <property type="entry name" value="Alpha/beta_knot_MTases"/>
</dbReference>
<evidence type="ECO:0000256" key="2">
    <source>
        <dbReference type="ARBA" id="ARBA00009841"/>
    </source>
</evidence>
<comment type="similarity">
    <text evidence="2">Belongs to the class IV-like SAM-binding methyltransferase superfamily.</text>
</comment>
<gene>
    <name evidence="6" type="primary">TDEL0G00300</name>
    <name evidence="6" type="ORF">TDEL_0G00300</name>
</gene>
<evidence type="ECO:0000313" key="6">
    <source>
        <dbReference type="EMBL" id="CCE93397.1"/>
    </source>
</evidence>
<accession>G8ZYC2</accession>
<dbReference type="SUPFAM" id="SSF75217">
    <property type="entry name" value="alpha/beta knot"/>
    <property type="match status" value="1"/>
</dbReference>
<evidence type="ECO:0000256" key="1">
    <source>
        <dbReference type="ARBA" id="ARBA00004123"/>
    </source>
</evidence>
<evidence type="ECO:0000256" key="3">
    <source>
        <dbReference type="ARBA" id="ARBA00022603"/>
    </source>
</evidence>
<keyword evidence="3" id="KW-0489">Methyltransferase</keyword>
<dbReference type="Proteomes" id="UP000005627">
    <property type="component" value="Chromosome 7"/>
</dbReference>
<dbReference type="Pfam" id="PF02598">
    <property type="entry name" value="Methyltrn_RNA_3"/>
    <property type="match status" value="1"/>
</dbReference>
<name>G8ZYC2_TORDE</name>
<dbReference type="GO" id="GO:0032259">
    <property type="term" value="P:methylation"/>
    <property type="evidence" value="ECO:0007669"/>
    <property type="project" value="UniProtKB-KW"/>
</dbReference>
<dbReference type="FunFam" id="3.40.1280.10:FF:000040">
    <property type="entry name" value="YMR310C-like protein"/>
    <property type="match status" value="1"/>
</dbReference>
<dbReference type="STRING" id="1076872.G8ZYC2"/>
<evidence type="ECO:0000256" key="5">
    <source>
        <dbReference type="ARBA" id="ARBA00023242"/>
    </source>
</evidence>
<protein>
    <submittedName>
        <fullName evidence="6">Uncharacterized protein</fullName>
    </submittedName>
</protein>